<dbReference type="PANTHER" id="PTHR30473">
    <property type="entry name" value="PROTEIN PHOH"/>
    <property type="match status" value="1"/>
</dbReference>
<gene>
    <name evidence="5" type="ORF">HSBAA_29360</name>
</gene>
<dbReference type="GO" id="GO:0005524">
    <property type="term" value="F:ATP binding"/>
    <property type="evidence" value="ECO:0007669"/>
    <property type="project" value="UniProtKB-KW"/>
</dbReference>
<dbReference type="Pfam" id="PF02562">
    <property type="entry name" value="PhoH"/>
    <property type="match status" value="1"/>
</dbReference>
<organism evidence="5 6">
    <name type="scientific">Vreelandella sulfidaeris</name>
    <dbReference type="NCBI Taxonomy" id="115553"/>
    <lineage>
        <taxon>Bacteria</taxon>
        <taxon>Pseudomonadati</taxon>
        <taxon>Pseudomonadota</taxon>
        <taxon>Gammaproteobacteria</taxon>
        <taxon>Oceanospirillales</taxon>
        <taxon>Halomonadaceae</taxon>
        <taxon>Vreelandella</taxon>
    </lineage>
</organism>
<dbReference type="InterPro" id="IPR003714">
    <property type="entry name" value="PhoH"/>
</dbReference>
<reference evidence="5 6" key="1">
    <citation type="journal article" date="2019" name="Microbiol. Resour. Announc.">
        <title>Complete Genome Sequence of Halomonas sulfidaeris Strain Esulfide1 Isolated from a Metal Sulfide Rock at a Depth of 2,200 Meters, Obtained Using Nanopore Sequencing.</title>
        <authorList>
            <person name="Saito M."/>
            <person name="Nishigata A."/>
            <person name="Galipon J."/>
            <person name="Arakawa K."/>
        </authorList>
    </citation>
    <scope>NUCLEOTIDE SEQUENCE [LARGE SCALE GENOMIC DNA]</scope>
    <source>
        <strain evidence="5 6">ATCC BAA-803</strain>
    </source>
</reference>
<dbReference type="EMBL" id="AP019514">
    <property type="protein sequence ID" value="BBI61630.1"/>
    <property type="molecule type" value="Genomic_DNA"/>
</dbReference>
<comment type="similarity">
    <text evidence="1">Belongs to the PhoH family.</text>
</comment>
<dbReference type="AlphaFoldDB" id="A0A455U643"/>
<evidence type="ECO:0000259" key="4">
    <source>
        <dbReference type="Pfam" id="PF02562"/>
    </source>
</evidence>
<dbReference type="InterPro" id="IPR027417">
    <property type="entry name" value="P-loop_NTPase"/>
</dbReference>
<evidence type="ECO:0000313" key="6">
    <source>
        <dbReference type="Proteomes" id="UP000320231"/>
    </source>
</evidence>
<dbReference type="KEGG" id="hsr:HSBAA_29360"/>
<sequence length="134" mass="15171">MPVREVLEERLGKSFVQYLIGTGKIEIAPFAYMRGRTFKNAFVILDEAQNTTTKQMKLFLTRLGENVRVVINGDSTQQDIRAARNGLDDAYQRFSRSPGFGAVVFEASDSVRSDLTRRIVENYETYPELLSVAV</sequence>
<dbReference type="Gene3D" id="3.40.50.300">
    <property type="entry name" value="P-loop containing nucleotide triphosphate hydrolases"/>
    <property type="match status" value="1"/>
</dbReference>
<protein>
    <recommendedName>
        <fullName evidence="4">PhoH-like protein domain-containing protein</fullName>
    </recommendedName>
</protein>
<evidence type="ECO:0000256" key="2">
    <source>
        <dbReference type="ARBA" id="ARBA00022741"/>
    </source>
</evidence>
<dbReference type="GO" id="GO:0005829">
    <property type="term" value="C:cytosol"/>
    <property type="evidence" value="ECO:0007669"/>
    <property type="project" value="TreeGrafter"/>
</dbReference>
<dbReference type="InterPro" id="IPR051451">
    <property type="entry name" value="PhoH2-like"/>
</dbReference>
<dbReference type="Proteomes" id="UP000320231">
    <property type="component" value="Chromosome"/>
</dbReference>
<evidence type="ECO:0000256" key="1">
    <source>
        <dbReference type="ARBA" id="ARBA00010393"/>
    </source>
</evidence>
<name>A0A455U643_9GAMM</name>
<proteinExistence type="inferred from homology"/>
<feature type="domain" description="PhoH-like protein" evidence="4">
    <location>
        <begin position="2"/>
        <end position="124"/>
    </location>
</feature>
<keyword evidence="2" id="KW-0547">Nucleotide-binding</keyword>
<keyword evidence="3" id="KW-0067">ATP-binding</keyword>
<evidence type="ECO:0000313" key="5">
    <source>
        <dbReference type="EMBL" id="BBI61630.1"/>
    </source>
</evidence>
<accession>A0A455U643</accession>
<evidence type="ECO:0000256" key="3">
    <source>
        <dbReference type="ARBA" id="ARBA00022840"/>
    </source>
</evidence>
<dbReference type="SUPFAM" id="SSF52540">
    <property type="entry name" value="P-loop containing nucleoside triphosphate hydrolases"/>
    <property type="match status" value="1"/>
</dbReference>
<dbReference type="PANTHER" id="PTHR30473:SF3">
    <property type="entry name" value="PROTEIN PHOH"/>
    <property type="match status" value="1"/>
</dbReference>